<dbReference type="PANTHER" id="PTHR10039">
    <property type="entry name" value="AMELOGENIN"/>
    <property type="match status" value="1"/>
</dbReference>
<reference evidence="3" key="1">
    <citation type="journal article" date="2021" name="Nat. Commun.">
        <title>Genetic determinants of endophytism in the Arabidopsis root mycobiome.</title>
        <authorList>
            <person name="Mesny F."/>
            <person name="Miyauchi S."/>
            <person name="Thiergart T."/>
            <person name="Pickel B."/>
            <person name="Atanasova L."/>
            <person name="Karlsson M."/>
            <person name="Huettel B."/>
            <person name="Barry K.W."/>
            <person name="Haridas S."/>
            <person name="Chen C."/>
            <person name="Bauer D."/>
            <person name="Andreopoulos W."/>
            <person name="Pangilinan J."/>
            <person name="LaButti K."/>
            <person name="Riley R."/>
            <person name="Lipzen A."/>
            <person name="Clum A."/>
            <person name="Drula E."/>
            <person name="Henrissat B."/>
            <person name="Kohler A."/>
            <person name="Grigoriev I.V."/>
            <person name="Martin F.M."/>
            <person name="Hacquard S."/>
        </authorList>
    </citation>
    <scope>NUCLEOTIDE SEQUENCE</scope>
    <source>
        <strain evidence="3">MPI-CAGE-AT-0147</strain>
    </source>
</reference>
<dbReference type="InterPro" id="IPR056884">
    <property type="entry name" value="NPHP3-like_N"/>
</dbReference>
<name>A0A9P9J6D7_9HYPO</name>
<dbReference type="Proteomes" id="UP000738349">
    <property type="component" value="Unassembled WGS sequence"/>
</dbReference>
<feature type="domain" description="NACHT" evidence="2">
    <location>
        <begin position="53"/>
        <end position="193"/>
    </location>
</feature>
<accession>A0A9P9J6D7</accession>
<evidence type="ECO:0000256" key="1">
    <source>
        <dbReference type="ARBA" id="ARBA00022737"/>
    </source>
</evidence>
<sequence>MSNHGEHINCLAGLRHPTDPRQDKSRIERKKGGLLVDSYKWILRSPEIRKWHPGKGETMLLCGIIDDLGPLTKLKDPNSQVLMSYFFCEATNTNISNATAVLRGLVYLLSVQQPLLTSHIREKLHGGHDEDIRHWNSLGFISDIFSNMLDNPALQDAYLIIDALDECETDREFLLDLIASKSSTRVKWIVSSRNHRNIEEYIAPAKQKPPLSLELNEFSVSAAVDIYIQHKVIGLAQRKRWKDAAKSFVRDYLHAHAHGTFLWVALVCSALEGCAPWDIEPFVQEFPTGLARLYDQMMSRVNASTSAGLCNRVLAIAMTVYRPITMQELILLGNLKAQEEYIVEIIGECGSFLVIKDNTVYFLHQSAKDFLIGKLEDQHFALFQKSLFAMDILTQDIYDLSYPGIFIEEALSRCPEPDPLVDAEYSCVYWAEHLHDASKAAKIKGDNGFPGRIIRKGKLKHPFSLGPTSRYSLEFRQFGDACLHVFARKLFADSTMETGWCCSLGKVRQGGEGELAR</sequence>
<evidence type="ECO:0000259" key="2">
    <source>
        <dbReference type="PROSITE" id="PS50837"/>
    </source>
</evidence>
<dbReference type="PROSITE" id="PS50837">
    <property type="entry name" value="NACHT"/>
    <property type="match status" value="1"/>
</dbReference>
<protein>
    <recommendedName>
        <fullName evidence="2">NACHT domain-containing protein</fullName>
    </recommendedName>
</protein>
<organism evidence="3 4">
    <name type="scientific">Dactylonectria macrodidyma</name>
    <dbReference type="NCBI Taxonomy" id="307937"/>
    <lineage>
        <taxon>Eukaryota</taxon>
        <taxon>Fungi</taxon>
        <taxon>Dikarya</taxon>
        <taxon>Ascomycota</taxon>
        <taxon>Pezizomycotina</taxon>
        <taxon>Sordariomycetes</taxon>
        <taxon>Hypocreomycetidae</taxon>
        <taxon>Hypocreales</taxon>
        <taxon>Nectriaceae</taxon>
        <taxon>Dactylonectria</taxon>
    </lineage>
</organism>
<evidence type="ECO:0000313" key="3">
    <source>
        <dbReference type="EMBL" id="KAH7143507.1"/>
    </source>
</evidence>
<evidence type="ECO:0000313" key="4">
    <source>
        <dbReference type="Proteomes" id="UP000738349"/>
    </source>
</evidence>
<dbReference type="InterPro" id="IPR007111">
    <property type="entry name" value="NACHT_NTPase"/>
</dbReference>
<keyword evidence="4" id="KW-1185">Reference proteome</keyword>
<proteinExistence type="predicted"/>
<dbReference type="PANTHER" id="PTHR10039:SF17">
    <property type="entry name" value="FUNGAL STAND N-TERMINAL GOODBYE DOMAIN-CONTAINING PROTEIN-RELATED"/>
    <property type="match status" value="1"/>
</dbReference>
<dbReference type="AlphaFoldDB" id="A0A9P9J6D7"/>
<comment type="caution">
    <text evidence="3">The sequence shown here is derived from an EMBL/GenBank/DDBJ whole genome shotgun (WGS) entry which is preliminary data.</text>
</comment>
<gene>
    <name evidence="3" type="ORF">EDB81DRAFT_869348</name>
</gene>
<dbReference type="Pfam" id="PF24883">
    <property type="entry name" value="NPHP3_N"/>
    <property type="match status" value="1"/>
</dbReference>
<keyword evidence="1" id="KW-0677">Repeat</keyword>
<dbReference type="OrthoDB" id="538223at2759"/>
<dbReference type="EMBL" id="JAGMUV010000009">
    <property type="protein sequence ID" value="KAH7143507.1"/>
    <property type="molecule type" value="Genomic_DNA"/>
</dbReference>